<name>G7DXV6_MIXOS</name>
<dbReference type="InParanoid" id="G7DXV6"/>
<dbReference type="GO" id="GO:0003735">
    <property type="term" value="F:structural constituent of ribosome"/>
    <property type="evidence" value="ECO:0007669"/>
    <property type="project" value="InterPro"/>
</dbReference>
<evidence type="ECO:0000259" key="1">
    <source>
        <dbReference type="Pfam" id="PF18126"/>
    </source>
</evidence>
<dbReference type="InterPro" id="IPR037507">
    <property type="entry name" value="Ribosomal_mL59"/>
</dbReference>
<dbReference type="PANTHER" id="PTHR28041">
    <property type="entry name" value="54S RIBOSOMAL PROTEIN L25, MITOCHONDRIAL"/>
    <property type="match status" value="1"/>
</dbReference>
<dbReference type="GO" id="GO:0005762">
    <property type="term" value="C:mitochondrial large ribosomal subunit"/>
    <property type="evidence" value="ECO:0007669"/>
    <property type="project" value="InterPro"/>
</dbReference>
<dbReference type="eggNOG" id="ENOG502SFGR">
    <property type="taxonomic scope" value="Eukaryota"/>
</dbReference>
<dbReference type="PANTHER" id="PTHR28041:SF1">
    <property type="entry name" value="LARGE RIBOSOMAL SUBUNIT PROTEIN ML59"/>
    <property type="match status" value="1"/>
</dbReference>
<proteinExistence type="predicted"/>
<reference evidence="2 3" key="1">
    <citation type="journal article" date="2011" name="J. Gen. Appl. Microbiol.">
        <title>Draft genome sequencing of the enigmatic basidiomycete Mixia osmundae.</title>
        <authorList>
            <person name="Nishida H."/>
            <person name="Nagatsuka Y."/>
            <person name="Sugiyama J."/>
        </authorList>
    </citation>
    <scope>NUCLEOTIDE SEQUENCE [LARGE SCALE GENOMIC DNA]</scope>
    <source>
        <strain evidence="3">CBS 9802 / IAM 14324 / JCM 22182 / KY 12970</strain>
    </source>
</reference>
<dbReference type="Pfam" id="PF18126">
    <property type="entry name" value="Mitoc_mL59"/>
    <property type="match status" value="1"/>
</dbReference>
<dbReference type="InterPro" id="IPR040922">
    <property type="entry name" value="Ribosomal_mL59_dom"/>
</dbReference>
<accession>G7DXV6</accession>
<evidence type="ECO:0000313" key="2">
    <source>
        <dbReference type="EMBL" id="GAA95416.1"/>
    </source>
</evidence>
<evidence type="ECO:0000313" key="3">
    <source>
        <dbReference type="Proteomes" id="UP000009131"/>
    </source>
</evidence>
<reference evidence="2 3" key="2">
    <citation type="journal article" date="2012" name="Open Biol.">
        <title>Characteristics of nucleosomes and linker DNA regions on the genome of the basidiomycete Mixia osmundae revealed by mono- and dinucleosome mapping.</title>
        <authorList>
            <person name="Nishida H."/>
            <person name="Kondo S."/>
            <person name="Matsumoto T."/>
            <person name="Suzuki Y."/>
            <person name="Yoshikawa H."/>
            <person name="Taylor T.D."/>
            <person name="Sugiyama J."/>
        </authorList>
    </citation>
    <scope>NUCLEOTIDE SEQUENCE [LARGE SCALE GENOMIC DNA]</scope>
    <source>
        <strain evidence="3">CBS 9802 / IAM 14324 / JCM 22182 / KY 12970</strain>
    </source>
</reference>
<protein>
    <recommendedName>
        <fullName evidence="1">Large ribosomal subunit protein mL59 domain-containing protein</fullName>
    </recommendedName>
</protein>
<dbReference type="HOGENOM" id="CLU_1475511_0_0_1"/>
<sequence length="183" mass="20951">MATSTLLRTQGALHTVIASRSTSWLALSLHWRGQHRSNSTVKPAVRTDPFKPVVNALVRKKSSSRIKKYDDEPKYGLSRRQCRDAVKRISRMESYSQQLSALEPQAAPVPLATPTEQVDQDPLRLARMYRGRKQPFKGHVWERTAASRQAERVLKLEEMPKRIALWQKQKAEAKQKARPALPF</sequence>
<keyword evidence="3" id="KW-1185">Reference proteome</keyword>
<comment type="caution">
    <text evidence="2">The sequence shown here is derived from an EMBL/GenBank/DDBJ whole genome shotgun (WGS) entry which is preliminary data.</text>
</comment>
<dbReference type="RefSeq" id="XP_014569936.1">
    <property type="nucleotide sequence ID" value="XM_014714450.1"/>
</dbReference>
<organism evidence="2 3">
    <name type="scientific">Mixia osmundae (strain CBS 9802 / IAM 14324 / JCM 22182 / KY 12970)</name>
    <dbReference type="NCBI Taxonomy" id="764103"/>
    <lineage>
        <taxon>Eukaryota</taxon>
        <taxon>Fungi</taxon>
        <taxon>Dikarya</taxon>
        <taxon>Basidiomycota</taxon>
        <taxon>Pucciniomycotina</taxon>
        <taxon>Mixiomycetes</taxon>
        <taxon>Mixiales</taxon>
        <taxon>Mixiaceae</taxon>
        <taxon>Mixia</taxon>
    </lineage>
</organism>
<feature type="domain" description="Large ribosomal subunit protein mL59" evidence="1">
    <location>
        <begin position="71"/>
        <end position="168"/>
    </location>
</feature>
<dbReference type="EMBL" id="BABT02000062">
    <property type="protein sequence ID" value="GAA95416.1"/>
    <property type="molecule type" value="Genomic_DNA"/>
</dbReference>
<dbReference type="Proteomes" id="UP000009131">
    <property type="component" value="Unassembled WGS sequence"/>
</dbReference>
<gene>
    <name evidence="2" type="primary">Mo02070</name>
    <name evidence="2" type="ORF">E5Q_02070</name>
</gene>
<dbReference type="AlphaFoldDB" id="G7DXV6"/>